<feature type="domain" description="PNPLA" evidence="6">
    <location>
        <begin position="1"/>
        <end position="39"/>
    </location>
</feature>
<dbReference type="GO" id="GO:0006629">
    <property type="term" value="P:lipid metabolic process"/>
    <property type="evidence" value="ECO:0007669"/>
    <property type="project" value="UniProtKB-KW"/>
</dbReference>
<keyword evidence="1" id="KW-0677">Repeat</keyword>
<comment type="caution">
    <text evidence="7">The sequence shown here is derived from an EMBL/GenBank/DDBJ whole genome shotgun (WGS) entry which is preliminary data.</text>
</comment>
<evidence type="ECO:0000256" key="2">
    <source>
        <dbReference type="ARBA" id="ARBA00022801"/>
    </source>
</evidence>
<dbReference type="AlphaFoldDB" id="A0ABD2Q2Z7"/>
<feature type="short sequence motif" description="DGA/G" evidence="5">
    <location>
        <begin position="26"/>
        <end position="28"/>
    </location>
</feature>
<dbReference type="PANTHER" id="PTHR24139:SF34">
    <property type="entry name" value="85_88 KDA CALCIUM-INDEPENDENT PHOSPHOLIPASE A2"/>
    <property type="match status" value="1"/>
</dbReference>
<name>A0ABD2Q2Z7_9PLAT</name>
<dbReference type="InterPro" id="IPR002641">
    <property type="entry name" value="PNPLA_dom"/>
</dbReference>
<dbReference type="InterPro" id="IPR016035">
    <property type="entry name" value="Acyl_Trfase/lysoPLipase"/>
</dbReference>
<evidence type="ECO:0000256" key="5">
    <source>
        <dbReference type="PROSITE-ProRule" id="PRU01161"/>
    </source>
</evidence>
<dbReference type="Gene3D" id="3.40.1090.10">
    <property type="entry name" value="Cytosolic phospholipase A2 catalytic domain"/>
    <property type="match status" value="1"/>
</dbReference>
<dbReference type="InterPro" id="IPR047148">
    <property type="entry name" value="PLPL9"/>
</dbReference>
<keyword evidence="2" id="KW-0378">Hydrolase</keyword>
<keyword evidence="4" id="KW-0443">Lipid metabolism</keyword>
<evidence type="ECO:0000256" key="4">
    <source>
        <dbReference type="ARBA" id="ARBA00023098"/>
    </source>
</evidence>
<evidence type="ECO:0000313" key="7">
    <source>
        <dbReference type="EMBL" id="KAL3312531.1"/>
    </source>
</evidence>
<keyword evidence="8" id="KW-1185">Reference proteome</keyword>
<accession>A0ABD2Q2Z7</accession>
<comment type="caution">
    <text evidence="5">Lacks conserved residue(s) required for the propagation of feature annotation.</text>
</comment>
<dbReference type="EMBL" id="JBJKFK010001660">
    <property type="protein sequence ID" value="KAL3312531.1"/>
    <property type="molecule type" value="Genomic_DNA"/>
</dbReference>
<dbReference type="Proteomes" id="UP001626550">
    <property type="component" value="Unassembled WGS sequence"/>
</dbReference>
<evidence type="ECO:0000313" key="8">
    <source>
        <dbReference type="Proteomes" id="UP001626550"/>
    </source>
</evidence>
<evidence type="ECO:0000259" key="6">
    <source>
        <dbReference type="PROSITE" id="PS51635"/>
    </source>
</evidence>
<reference evidence="7 8" key="1">
    <citation type="submission" date="2024-11" db="EMBL/GenBank/DDBJ databases">
        <title>Adaptive evolution of stress response genes in parasites aligns with host niche diversity.</title>
        <authorList>
            <person name="Hahn C."/>
            <person name="Resl P."/>
        </authorList>
    </citation>
    <scope>NUCLEOTIDE SEQUENCE [LARGE SCALE GENOMIC DNA]</scope>
    <source>
        <strain evidence="7">EGGRZ-B1_66</strain>
        <tissue evidence="7">Body</tissue>
    </source>
</reference>
<dbReference type="PROSITE" id="PS51635">
    <property type="entry name" value="PNPLA"/>
    <property type="match status" value="1"/>
</dbReference>
<evidence type="ECO:0000256" key="1">
    <source>
        <dbReference type="ARBA" id="ARBA00022737"/>
    </source>
</evidence>
<dbReference type="PANTHER" id="PTHR24139">
    <property type="entry name" value="CALCIUM-INDEPENDENT PHOSPHOLIPASE A2"/>
    <property type="match status" value="1"/>
</dbReference>
<evidence type="ECO:0000256" key="3">
    <source>
        <dbReference type="ARBA" id="ARBA00023043"/>
    </source>
</evidence>
<protein>
    <submittedName>
        <fullName evidence="7">85/88 kDa calcium-independent phospholipase A2</fullName>
    </submittedName>
</protein>
<keyword evidence="3" id="KW-0040">ANK repeat</keyword>
<dbReference type="SUPFAM" id="SSF52151">
    <property type="entry name" value="FabD/lysophospholipase-like"/>
    <property type="match status" value="1"/>
</dbReference>
<proteinExistence type="predicted"/>
<gene>
    <name evidence="7" type="primary">PLA2G6_1</name>
    <name evidence="7" type="ORF">Ciccas_008874</name>
</gene>
<dbReference type="GO" id="GO:0016787">
    <property type="term" value="F:hydrolase activity"/>
    <property type="evidence" value="ECO:0007669"/>
    <property type="project" value="UniProtKB-KW"/>
</dbReference>
<organism evidence="7 8">
    <name type="scientific">Cichlidogyrus casuarinus</name>
    <dbReference type="NCBI Taxonomy" id="1844966"/>
    <lineage>
        <taxon>Eukaryota</taxon>
        <taxon>Metazoa</taxon>
        <taxon>Spiralia</taxon>
        <taxon>Lophotrochozoa</taxon>
        <taxon>Platyhelminthes</taxon>
        <taxon>Monogenea</taxon>
        <taxon>Monopisthocotylea</taxon>
        <taxon>Dactylogyridea</taxon>
        <taxon>Ancyrocephalidae</taxon>
        <taxon>Cichlidogyrus</taxon>
    </lineage>
</organism>
<sequence length="180" mass="19928">MSFVWHAARASGAAPTYFRACGAFLDGGIISNNPSMDILTEIHQTNLIRELHKEPIIPIAVLTSLGTGRIRETKEASIDVFRPGGPIEIFKTAKGISSLGRILVEMSTSADGRIVDRCRAWCASQGTAYFRMSPLLSSDVALDCTDSPLLLHMMWETHAYLLRCRPRLHRLVCMLKSPSR</sequence>